<protein>
    <submittedName>
        <fullName evidence="2">Uncharacterized protein</fullName>
    </submittedName>
</protein>
<name>A0A4Z2GAW9_9TELE</name>
<evidence type="ECO:0000313" key="2">
    <source>
        <dbReference type="EMBL" id="TNN49742.1"/>
    </source>
</evidence>
<proteinExistence type="predicted"/>
<organism evidence="2 3">
    <name type="scientific">Liparis tanakae</name>
    <name type="common">Tanaka's snailfish</name>
    <dbReference type="NCBI Taxonomy" id="230148"/>
    <lineage>
        <taxon>Eukaryota</taxon>
        <taxon>Metazoa</taxon>
        <taxon>Chordata</taxon>
        <taxon>Craniata</taxon>
        <taxon>Vertebrata</taxon>
        <taxon>Euteleostomi</taxon>
        <taxon>Actinopterygii</taxon>
        <taxon>Neopterygii</taxon>
        <taxon>Teleostei</taxon>
        <taxon>Neoteleostei</taxon>
        <taxon>Acanthomorphata</taxon>
        <taxon>Eupercaria</taxon>
        <taxon>Perciformes</taxon>
        <taxon>Cottioidei</taxon>
        <taxon>Cottales</taxon>
        <taxon>Liparidae</taxon>
        <taxon>Liparis</taxon>
    </lineage>
</organism>
<gene>
    <name evidence="2" type="ORF">EYF80_040034</name>
</gene>
<evidence type="ECO:0000256" key="1">
    <source>
        <dbReference type="SAM" id="MobiDB-lite"/>
    </source>
</evidence>
<sequence>MPSVLPDFQTNCEPSTGQPDALRWEAYFPPGTGHLARGGGKQSGQSFREDLRHLSSGGPAPPTPRIALLAESSDII</sequence>
<keyword evidence="3" id="KW-1185">Reference proteome</keyword>
<dbReference type="EMBL" id="SRLO01000642">
    <property type="protein sequence ID" value="TNN49742.1"/>
    <property type="molecule type" value="Genomic_DNA"/>
</dbReference>
<dbReference type="AlphaFoldDB" id="A0A4Z2GAW9"/>
<reference evidence="2 3" key="1">
    <citation type="submission" date="2019-03" db="EMBL/GenBank/DDBJ databases">
        <title>First draft genome of Liparis tanakae, snailfish: a comprehensive survey of snailfish specific genes.</title>
        <authorList>
            <person name="Kim W."/>
            <person name="Song I."/>
            <person name="Jeong J.-H."/>
            <person name="Kim D."/>
            <person name="Kim S."/>
            <person name="Ryu S."/>
            <person name="Song J.Y."/>
            <person name="Lee S.K."/>
        </authorList>
    </citation>
    <scope>NUCLEOTIDE SEQUENCE [LARGE SCALE GENOMIC DNA]</scope>
    <source>
        <tissue evidence="2">Muscle</tissue>
    </source>
</reference>
<dbReference type="Proteomes" id="UP000314294">
    <property type="component" value="Unassembled WGS sequence"/>
</dbReference>
<accession>A0A4Z2GAW9</accession>
<evidence type="ECO:0000313" key="3">
    <source>
        <dbReference type="Proteomes" id="UP000314294"/>
    </source>
</evidence>
<feature type="region of interest" description="Disordered" evidence="1">
    <location>
        <begin position="54"/>
        <end position="76"/>
    </location>
</feature>
<comment type="caution">
    <text evidence="2">The sequence shown here is derived from an EMBL/GenBank/DDBJ whole genome shotgun (WGS) entry which is preliminary data.</text>
</comment>